<dbReference type="AlphaFoldDB" id="A0A3B5MK83"/>
<proteinExistence type="inferred from homology"/>
<dbReference type="GeneTree" id="ENSGT00940000154551"/>
<evidence type="ECO:0000256" key="1">
    <source>
        <dbReference type="ARBA" id="ARBA00007381"/>
    </source>
</evidence>
<comment type="similarity">
    <text evidence="1">Belongs to the heat shock protein 70 family.</text>
</comment>
<keyword evidence="3" id="KW-0067">ATP-binding</keyword>
<name>A0A3B5MK83_9TELE</name>
<keyword evidence="2" id="KW-0547">Nucleotide-binding</keyword>
<dbReference type="PANTHER" id="PTHR14187">
    <property type="entry name" value="ALPHA KINASE/ELONGATION FACTOR 2 KINASE"/>
    <property type="match status" value="1"/>
</dbReference>
<evidence type="ECO:0000313" key="4">
    <source>
        <dbReference type="Ensembl" id="ENSXCOP00000019924.1"/>
    </source>
</evidence>
<dbReference type="SUPFAM" id="SSF53067">
    <property type="entry name" value="Actin-like ATPase domain"/>
    <property type="match status" value="2"/>
</dbReference>
<dbReference type="GO" id="GO:0005524">
    <property type="term" value="F:ATP binding"/>
    <property type="evidence" value="ECO:0007669"/>
    <property type="project" value="UniProtKB-KW"/>
</dbReference>
<evidence type="ECO:0000256" key="2">
    <source>
        <dbReference type="ARBA" id="ARBA00022741"/>
    </source>
</evidence>
<dbReference type="PRINTS" id="PR00301">
    <property type="entry name" value="HEATSHOCK70"/>
</dbReference>
<organism evidence="4 5">
    <name type="scientific">Xiphophorus couchianus</name>
    <name type="common">Monterrey platyfish</name>
    <dbReference type="NCBI Taxonomy" id="32473"/>
    <lineage>
        <taxon>Eukaryota</taxon>
        <taxon>Metazoa</taxon>
        <taxon>Chordata</taxon>
        <taxon>Craniata</taxon>
        <taxon>Vertebrata</taxon>
        <taxon>Euteleostomi</taxon>
        <taxon>Actinopterygii</taxon>
        <taxon>Neopterygii</taxon>
        <taxon>Teleostei</taxon>
        <taxon>Neoteleostei</taxon>
        <taxon>Acanthomorphata</taxon>
        <taxon>Ovalentaria</taxon>
        <taxon>Atherinomorphae</taxon>
        <taxon>Cyprinodontiformes</taxon>
        <taxon>Poeciliidae</taxon>
        <taxon>Poeciliinae</taxon>
        <taxon>Xiphophorus</taxon>
    </lineage>
</organism>
<dbReference type="GO" id="GO:0140662">
    <property type="term" value="F:ATP-dependent protein folding chaperone"/>
    <property type="evidence" value="ECO:0007669"/>
    <property type="project" value="InterPro"/>
</dbReference>
<dbReference type="Gene3D" id="3.90.640.10">
    <property type="entry name" value="Actin, Chain A, domain 4"/>
    <property type="match status" value="1"/>
</dbReference>
<dbReference type="Ensembl" id="ENSXCOT00000020171.1">
    <property type="protein sequence ID" value="ENSXCOP00000019924.1"/>
    <property type="gene ID" value="ENSXCOG00000014965.1"/>
</dbReference>
<dbReference type="CDD" id="cd10229">
    <property type="entry name" value="ASKHA_NBD_HSP70_HSPA12"/>
    <property type="match status" value="1"/>
</dbReference>
<dbReference type="Gene3D" id="3.30.420.40">
    <property type="match status" value="2"/>
</dbReference>
<evidence type="ECO:0008006" key="6">
    <source>
        <dbReference type="Google" id="ProtNLM"/>
    </source>
</evidence>
<evidence type="ECO:0000256" key="3">
    <source>
        <dbReference type="ARBA" id="ARBA00022840"/>
    </source>
</evidence>
<dbReference type="STRING" id="32473.ENSXCOP00000019924"/>
<dbReference type="Pfam" id="PF00012">
    <property type="entry name" value="HSP70"/>
    <property type="match status" value="1"/>
</dbReference>
<dbReference type="Proteomes" id="UP000261380">
    <property type="component" value="Unplaced"/>
</dbReference>
<sequence>MSDSYVIAIDFGTAYSGYAYNISTGEKESDPILKRWGAEQRLDTPKTPTCILFDQNGEFLKFGYEAKTAYIKMRGEEAKKHYFFGEFKMDLNKNLKIKAENDKEMTALKVFSESLRFLNDDALKTINANTAGTKFTPANFTWVLTVPAIWNESAKTFVREAATQVSSDEKKLVIALEPEAASVWCKKLPSDGFITQNHISVSLDQTPGTQYIIVDCGGGTIDITVHEVLEGGALKELHKASGNDIAGQTVERKFKEFLKEIFCDGVWDEYEENYPSEVQKIMYDFISVKHVDEDFEIQCTDNLGQIIEKKEDLETYFESGRGASWDEGTIIISREKLRSLYDESLQGIIESLKEILKENWNIGYILIVGGFAESKILRQRINEQLSEEFKILCPVRPQEVILKGAVEVGKNP</sequence>
<reference evidence="4" key="2">
    <citation type="submission" date="2025-09" db="UniProtKB">
        <authorList>
            <consortium name="Ensembl"/>
        </authorList>
    </citation>
    <scope>IDENTIFICATION</scope>
</reference>
<protein>
    <recommendedName>
        <fullName evidence="6">Heat shock protein family A (Hsp70) member 12A.2</fullName>
    </recommendedName>
</protein>
<reference evidence="4" key="1">
    <citation type="submission" date="2025-08" db="UniProtKB">
        <authorList>
            <consortium name="Ensembl"/>
        </authorList>
    </citation>
    <scope>IDENTIFICATION</scope>
</reference>
<dbReference type="PANTHER" id="PTHR14187:SF5">
    <property type="entry name" value="HEAT SHOCK 70 KDA PROTEIN 12A"/>
    <property type="match status" value="1"/>
</dbReference>
<accession>A0A3B5MK83</accession>
<evidence type="ECO:0000313" key="5">
    <source>
        <dbReference type="Proteomes" id="UP000261380"/>
    </source>
</evidence>
<dbReference type="InterPro" id="IPR043129">
    <property type="entry name" value="ATPase_NBD"/>
</dbReference>
<keyword evidence="5" id="KW-1185">Reference proteome</keyword>
<dbReference type="InterPro" id="IPR013126">
    <property type="entry name" value="Hsp_70_fam"/>
</dbReference>